<dbReference type="EMBL" id="MKKU01000350">
    <property type="protein sequence ID" value="RNF14785.1"/>
    <property type="molecule type" value="Genomic_DNA"/>
</dbReference>
<accession>A0A422PAP2</accession>
<name>A0A422PAP2_9TRYP</name>
<keyword evidence="2" id="KW-1185">Reference proteome</keyword>
<protein>
    <submittedName>
        <fullName evidence="1">Uncharacterized protein</fullName>
    </submittedName>
</protein>
<proteinExistence type="predicted"/>
<evidence type="ECO:0000313" key="1">
    <source>
        <dbReference type="EMBL" id="RNF14785.1"/>
    </source>
</evidence>
<gene>
    <name evidence="1" type="ORF">Tco025E_05880</name>
</gene>
<dbReference type="RefSeq" id="XP_029227267.1">
    <property type="nucleotide sequence ID" value="XM_029372770.1"/>
</dbReference>
<evidence type="ECO:0000313" key="2">
    <source>
        <dbReference type="Proteomes" id="UP000284403"/>
    </source>
</evidence>
<dbReference type="Proteomes" id="UP000284403">
    <property type="component" value="Unassembled WGS sequence"/>
</dbReference>
<organism evidence="1 2">
    <name type="scientific">Trypanosoma conorhini</name>
    <dbReference type="NCBI Taxonomy" id="83891"/>
    <lineage>
        <taxon>Eukaryota</taxon>
        <taxon>Discoba</taxon>
        <taxon>Euglenozoa</taxon>
        <taxon>Kinetoplastea</taxon>
        <taxon>Metakinetoplastina</taxon>
        <taxon>Trypanosomatida</taxon>
        <taxon>Trypanosomatidae</taxon>
        <taxon>Trypanosoma</taxon>
    </lineage>
</organism>
<dbReference type="OrthoDB" id="250615at2759"/>
<dbReference type="GeneID" id="40319491"/>
<dbReference type="AlphaFoldDB" id="A0A422PAP2"/>
<sequence length="228" mass="24528">MALPSCQPLCPVLLDIGSSRAVTLPCFLQVVRPSLLVEVGRILSRQRAPHLPLRHSPADLAASLEPWIRPCGFSTEQPLLQDESWNMPWQAYLSALRQRGQMTSAAAAADASMKRREPDALPLVGTLALPVPICAPSTTADGAKAAPMMMEFFRVDAFIPVHVQMCHVLRRLLDPQRPCGAVAVGVVAPAHRADYFIDAARRLRAGAAGGCVPPVLVYGPGGLRFQSP</sequence>
<reference evidence="1 2" key="1">
    <citation type="journal article" date="2018" name="BMC Genomics">
        <title>Genomic comparison of Trypanosoma conorhini and Trypanosoma rangeli to Trypanosoma cruzi strains of high and low virulence.</title>
        <authorList>
            <person name="Bradwell K.R."/>
            <person name="Koparde V.N."/>
            <person name="Matveyev A.V."/>
            <person name="Serrano M.G."/>
            <person name="Alves J.M."/>
            <person name="Parikh H."/>
            <person name="Huang B."/>
            <person name="Lee V."/>
            <person name="Espinosa-Alvarez O."/>
            <person name="Ortiz P.A."/>
            <person name="Costa-Martins A.G."/>
            <person name="Teixeira M.M."/>
            <person name="Buck G.A."/>
        </authorList>
    </citation>
    <scope>NUCLEOTIDE SEQUENCE [LARGE SCALE GENOMIC DNA]</scope>
    <source>
        <strain evidence="1 2">025E</strain>
    </source>
</reference>
<comment type="caution">
    <text evidence="1">The sequence shown here is derived from an EMBL/GenBank/DDBJ whole genome shotgun (WGS) entry which is preliminary data.</text>
</comment>